<gene>
    <name evidence="1" type="ORF">Sjap_024458</name>
</gene>
<dbReference type="EMBL" id="JBBNAE010000010">
    <property type="protein sequence ID" value="KAK9091281.1"/>
    <property type="molecule type" value="Genomic_DNA"/>
</dbReference>
<reference evidence="1 2" key="1">
    <citation type="submission" date="2024-01" db="EMBL/GenBank/DDBJ databases">
        <title>Genome assemblies of Stephania.</title>
        <authorList>
            <person name="Yang L."/>
        </authorList>
    </citation>
    <scope>NUCLEOTIDE SEQUENCE [LARGE SCALE GENOMIC DNA]</scope>
    <source>
        <strain evidence="1">QJT</strain>
        <tissue evidence="1">Leaf</tissue>
    </source>
</reference>
<dbReference type="Proteomes" id="UP001417504">
    <property type="component" value="Unassembled WGS sequence"/>
</dbReference>
<keyword evidence="2" id="KW-1185">Reference proteome</keyword>
<name>A0AAP0EDE2_9MAGN</name>
<dbReference type="AlphaFoldDB" id="A0AAP0EDE2"/>
<protein>
    <submittedName>
        <fullName evidence="1">Uncharacterized protein</fullName>
    </submittedName>
</protein>
<proteinExistence type="predicted"/>
<evidence type="ECO:0000313" key="1">
    <source>
        <dbReference type="EMBL" id="KAK9091281.1"/>
    </source>
</evidence>
<sequence length="107" mass="11607">MRVISEANERRSGRRRRACSCDGELEGVKTERGKLLLLRDGCKSSLEALSKVAGCLDVVWVSLENIQVARVVGMFSANAMADLDGMRLEQLGSALGTGPRALTKENQ</sequence>
<accession>A0AAP0EDE2</accession>
<comment type="caution">
    <text evidence="1">The sequence shown here is derived from an EMBL/GenBank/DDBJ whole genome shotgun (WGS) entry which is preliminary data.</text>
</comment>
<organism evidence="1 2">
    <name type="scientific">Stephania japonica</name>
    <dbReference type="NCBI Taxonomy" id="461633"/>
    <lineage>
        <taxon>Eukaryota</taxon>
        <taxon>Viridiplantae</taxon>
        <taxon>Streptophyta</taxon>
        <taxon>Embryophyta</taxon>
        <taxon>Tracheophyta</taxon>
        <taxon>Spermatophyta</taxon>
        <taxon>Magnoliopsida</taxon>
        <taxon>Ranunculales</taxon>
        <taxon>Menispermaceae</taxon>
        <taxon>Menispermoideae</taxon>
        <taxon>Cissampelideae</taxon>
        <taxon>Stephania</taxon>
    </lineage>
</organism>
<evidence type="ECO:0000313" key="2">
    <source>
        <dbReference type="Proteomes" id="UP001417504"/>
    </source>
</evidence>